<dbReference type="Pfam" id="PF02129">
    <property type="entry name" value="Peptidase_S15"/>
    <property type="match status" value="1"/>
</dbReference>
<dbReference type="Pfam" id="PF08530">
    <property type="entry name" value="PepX_C"/>
    <property type="match status" value="1"/>
</dbReference>
<reference evidence="4 5" key="1">
    <citation type="submission" date="2015-06" db="EMBL/GenBank/DDBJ databases">
        <title>Draft genome of the ant-associated black yeast Phialophora attae CBS 131958.</title>
        <authorList>
            <person name="Moreno L.F."/>
            <person name="Stielow B.J."/>
            <person name="de Hoog S."/>
            <person name="Vicente V.A."/>
            <person name="Weiss V.A."/>
            <person name="de Vries M."/>
            <person name="Cruz L.M."/>
            <person name="Souza E.M."/>
        </authorList>
    </citation>
    <scope>NUCLEOTIDE SEQUENCE [LARGE SCALE GENOMIC DNA]</scope>
    <source>
        <strain evidence="4 5">CBS 131958</strain>
    </source>
</reference>
<dbReference type="SUPFAM" id="SSF53474">
    <property type="entry name" value="alpha/beta-Hydrolases"/>
    <property type="match status" value="1"/>
</dbReference>
<protein>
    <submittedName>
        <fullName evidence="4">Cocaine esterase</fullName>
    </submittedName>
</protein>
<dbReference type="InterPro" id="IPR029058">
    <property type="entry name" value="AB_hydrolase_fold"/>
</dbReference>
<dbReference type="Gene3D" id="2.60.120.260">
    <property type="entry name" value="Galactose-binding domain-like"/>
    <property type="match status" value="1"/>
</dbReference>
<keyword evidence="5" id="KW-1185">Reference proteome</keyword>
<dbReference type="GeneID" id="28737272"/>
<dbReference type="SUPFAM" id="SSF49785">
    <property type="entry name" value="Galactose-binding domain-like"/>
    <property type="match status" value="1"/>
</dbReference>
<evidence type="ECO:0000256" key="1">
    <source>
        <dbReference type="ARBA" id="ARBA00022801"/>
    </source>
</evidence>
<dbReference type="AlphaFoldDB" id="A0A0N1GX73"/>
<dbReference type="InterPro" id="IPR005674">
    <property type="entry name" value="CocE/Ser_esterase"/>
</dbReference>
<dbReference type="VEuPathDB" id="FungiDB:AB675_52"/>
<dbReference type="Gene3D" id="3.40.50.1820">
    <property type="entry name" value="alpha/beta hydrolase"/>
    <property type="match status" value="1"/>
</dbReference>
<comment type="caution">
    <text evidence="4">The sequence shown here is derived from an EMBL/GenBank/DDBJ whole genome shotgun (WGS) entry which is preliminary data.</text>
</comment>
<organism evidence="4 5">
    <name type="scientific">Cyphellophora attinorum</name>
    <dbReference type="NCBI Taxonomy" id="1664694"/>
    <lineage>
        <taxon>Eukaryota</taxon>
        <taxon>Fungi</taxon>
        <taxon>Dikarya</taxon>
        <taxon>Ascomycota</taxon>
        <taxon>Pezizomycotina</taxon>
        <taxon>Eurotiomycetes</taxon>
        <taxon>Chaetothyriomycetidae</taxon>
        <taxon>Chaetothyriales</taxon>
        <taxon>Cyphellophoraceae</taxon>
        <taxon>Cyphellophora</taxon>
    </lineage>
</organism>
<dbReference type="STRING" id="1664694.A0A0N1GX73"/>
<feature type="region of interest" description="Disordered" evidence="2">
    <location>
        <begin position="434"/>
        <end position="481"/>
    </location>
</feature>
<dbReference type="InterPro" id="IPR050585">
    <property type="entry name" value="Xaa-Pro_dipeptidyl-ppase/CocE"/>
</dbReference>
<dbReference type="RefSeq" id="XP_017994647.1">
    <property type="nucleotide sequence ID" value="XM_018145503.1"/>
</dbReference>
<sequence>METKKIAGFDVEFLPSRRRFENLWVDFEPNKRVVLPKGWRREGRLPLRESIIWTRDVPVKMRDGITLYVDVLRPANRENEKLPTLIPWSPYGKSGTGFFQTKDYLYVGVPMSHTSGLEKFEGPDPADWCARGYVMVQPDARGTFNSEGDVYHYGSQEAQDGYDTIEWAAQQSWSNGNIGLVGNSHLGTMQWFIAAERPPHLKAIAPWEGVGDFYRQSLCRGGIPNTAFWRALSGSMQGNNLREDFATMIEKHPHYNQYWADKTPKIKNIEIPMLRIHPTQEWHDLYQPESNDDLQRFMDHYLAGKDNGWEFTPKVRVSLLRFNRPAIAHRVEDNYPPSRTTYRTLYLDSKAGSLVPEVPMQDATVSYASDDWEDDGAHFTYKFDKYTELVGPSKATLYMSTKASDDMDVFVIIRKLDMEGRPLISLNIPLKNQPHGTREEDIDDMNLYKHNGPSGRLRASKRALDQDPDLSEAQRRSQTPTELWYPYTKEEKVPPGQVVELQIAIWPSGIAFEAGESLRFEVKGHDHPLHEFVGIHKQLTTLNTGEHTIHTGGSHASHVLLPFLT</sequence>
<evidence type="ECO:0000259" key="3">
    <source>
        <dbReference type="SMART" id="SM00939"/>
    </source>
</evidence>
<gene>
    <name evidence="4" type="ORF">AB675_52</name>
</gene>
<dbReference type="SMART" id="SM00939">
    <property type="entry name" value="PepX_C"/>
    <property type="match status" value="1"/>
</dbReference>
<dbReference type="OrthoDB" id="2578740at2759"/>
<dbReference type="NCBIfam" id="TIGR00976">
    <property type="entry name" value="CocE_NonD"/>
    <property type="match status" value="1"/>
</dbReference>
<feature type="domain" description="Xaa-Pro dipeptidyl-peptidase C-terminal" evidence="3">
    <location>
        <begin position="295"/>
        <end position="560"/>
    </location>
</feature>
<dbReference type="EMBL" id="LFJN01000053">
    <property type="protein sequence ID" value="KPI34684.1"/>
    <property type="molecule type" value="Genomic_DNA"/>
</dbReference>
<dbReference type="GO" id="GO:0008239">
    <property type="term" value="F:dipeptidyl-peptidase activity"/>
    <property type="evidence" value="ECO:0007669"/>
    <property type="project" value="InterPro"/>
</dbReference>
<dbReference type="InterPro" id="IPR013736">
    <property type="entry name" value="Xaa-Pro_dipept_C"/>
</dbReference>
<name>A0A0N1GX73_9EURO</name>
<dbReference type="PANTHER" id="PTHR43056">
    <property type="entry name" value="PEPTIDASE S9 PROLYL OLIGOPEPTIDASE"/>
    <property type="match status" value="1"/>
</dbReference>
<evidence type="ECO:0000313" key="5">
    <source>
        <dbReference type="Proteomes" id="UP000038010"/>
    </source>
</evidence>
<dbReference type="Proteomes" id="UP000038010">
    <property type="component" value="Unassembled WGS sequence"/>
</dbReference>
<proteinExistence type="predicted"/>
<dbReference type="PANTHER" id="PTHR43056:SF10">
    <property type="entry name" value="COCE_NOND FAMILY, PUTATIVE (AFU_ORTHOLOGUE AFUA_7G00600)-RELATED"/>
    <property type="match status" value="1"/>
</dbReference>
<keyword evidence="1" id="KW-0378">Hydrolase</keyword>
<dbReference type="InterPro" id="IPR000383">
    <property type="entry name" value="Xaa-Pro-like_dom"/>
</dbReference>
<evidence type="ECO:0000256" key="2">
    <source>
        <dbReference type="SAM" id="MobiDB-lite"/>
    </source>
</evidence>
<accession>A0A0N1GX73</accession>
<evidence type="ECO:0000313" key="4">
    <source>
        <dbReference type="EMBL" id="KPI34684.1"/>
    </source>
</evidence>
<dbReference type="InterPro" id="IPR008979">
    <property type="entry name" value="Galactose-bd-like_sf"/>
</dbReference>